<name>A0A645GV18_9ZZZZ</name>
<comment type="caution">
    <text evidence="1">The sequence shown here is derived from an EMBL/GenBank/DDBJ whole genome shotgun (WGS) entry which is preliminary data.</text>
</comment>
<proteinExistence type="predicted"/>
<gene>
    <name evidence="1" type="ORF">SDC9_174917</name>
</gene>
<dbReference type="AlphaFoldDB" id="A0A645GV18"/>
<dbReference type="Pfam" id="PF10042">
    <property type="entry name" value="DUF2278"/>
    <property type="match status" value="1"/>
</dbReference>
<organism evidence="1">
    <name type="scientific">bioreactor metagenome</name>
    <dbReference type="NCBI Taxonomy" id="1076179"/>
    <lineage>
        <taxon>unclassified sequences</taxon>
        <taxon>metagenomes</taxon>
        <taxon>ecological metagenomes</taxon>
    </lineage>
</organism>
<dbReference type="InterPro" id="IPR019268">
    <property type="entry name" value="DUF2278"/>
</dbReference>
<sequence length="51" mass="5903">MNQEINQFQEDPDNSWQDGGLLINFVSEDKWNAIFLAFQAYHNGSEEINNA</sequence>
<accession>A0A645GV18</accession>
<reference evidence="1" key="1">
    <citation type="submission" date="2019-08" db="EMBL/GenBank/DDBJ databases">
        <authorList>
            <person name="Kucharzyk K."/>
            <person name="Murdoch R.W."/>
            <person name="Higgins S."/>
            <person name="Loffler F."/>
        </authorList>
    </citation>
    <scope>NUCLEOTIDE SEQUENCE</scope>
</reference>
<evidence type="ECO:0000313" key="1">
    <source>
        <dbReference type="EMBL" id="MPN27483.1"/>
    </source>
</evidence>
<dbReference type="EMBL" id="VSSQ01077402">
    <property type="protein sequence ID" value="MPN27483.1"/>
    <property type="molecule type" value="Genomic_DNA"/>
</dbReference>
<protein>
    <submittedName>
        <fullName evidence="1">Uncharacterized protein</fullName>
    </submittedName>
</protein>